<feature type="domain" description="Fatty acid desaturase" evidence="2">
    <location>
        <begin position="63"/>
        <end position="280"/>
    </location>
</feature>
<keyword evidence="4" id="KW-1185">Reference proteome</keyword>
<dbReference type="RefSeq" id="WP_013763367.1">
    <property type="nucleotide sequence ID" value="NC_015510.1"/>
</dbReference>
<dbReference type="GO" id="GO:0006629">
    <property type="term" value="P:lipid metabolic process"/>
    <property type="evidence" value="ECO:0007669"/>
    <property type="project" value="InterPro"/>
</dbReference>
<dbReference type="PANTHER" id="PTHR36459">
    <property type="entry name" value="ORF"/>
    <property type="match status" value="1"/>
</dbReference>
<dbReference type="eggNOG" id="COG3239">
    <property type="taxonomic scope" value="Bacteria"/>
</dbReference>
<feature type="transmembrane region" description="Helical" evidence="1">
    <location>
        <begin position="154"/>
        <end position="172"/>
    </location>
</feature>
<gene>
    <name evidence="3" type="ordered locus">Halhy_0908</name>
</gene>
<reference key="2">
    <citation type="submission" date="2011-04" db="EMBL/GenBank/DDBJ databases">
        <title>Complete sequence of chromosome of Haliscomenobacter hydrossis DSM 1100.</title>
        <authorList>
            <consortium name="US DOE Joint Genome Institute (JGI-PGF)"/>
            <person name="Lucas S."/>
            <person name="Han J."/>
            <person name="Lapidus A."/>
            <person name="Bruce D."/>
            <person name="Goodwin L."/>
            <person name="Pitluck S."/>
            <person name="Peters L."/>
            <person name="Kyrpides N."/>
            <person name="Mavromatis K."/>
            <person name="Ivanova N."/>
            <person name="Ovchinnikova G."/>
            <person name="Pagani I."/>
            <person name="Daligault H."/>
            <person name="Detter J.C."/>
            <person name="Han C."/>
            <person name="Land M."/>
            <person name="Hauser L."/>
            <person name="Markowitz V."/>
            <person name="Cheng J.-F."/>
            <person name="Hugenholtz P."/>
            <person name="Woyke T."/>
            <person name="Wu D."/>
            <person name="Verbarg S."/>
            <person name="Frueling A."/>
            <person name="Brambilla E."/>
            <person name="Klenk H.-P."/>
            <person name="Eisen J.A."/>
        </authorList>
    </citation>
    <scope>NUCLEOTIDE SEQUENCE</scope>
    <source>
        <strain>DSM 1100</strain>
    </source>
</reference>
<evidence type="ECO:0000313" key="4">
    <source>
        <dbReference type="Proteomes" id="UP000008461"/>
    </source>
</evidence>
<accession>F4L6C7</accession>
<keyword evidence="1" id="KW-0812">Transmembrane</keyword>
<dbReference type="OrthoDB" id="634389at2"/>
<keyword evidence="1" id="KW-0472">Membrane</keyword>
<dbReference type="InterPro" id="IPR005804">
    <property type="entry name" value="FA_desaturase_dom"/>
</dbReference>
<name>F4L6C7_HALH1</name>
<protein>
    <submittedName>
        <fullName evidence="3">Fatty acid desaturase</fullName>
    </submittedName>
</protein>
<dbReference type="PANTHER" id="PTHR36459:SF1">
    <property type="entry name" value="FATTY ACID DESATURASE DOMAIN-CONTAINING PROTEIN-RELATED"/>
    <property type="match status" value="1"/>
</dbReference>
<dbReference type="AlphaFoldDB" id="F4L6C7"/>
<keyword evidence="1" id="KW-1133">Transmembrane helix</keyword>
<dbReference type="HOGENOM" id="CLU_033263_1_0_10"/>
<proteinExistence type="predicted"/>
<dbReference type="Proteomes" id="UP000008461">
    <property type="component" value="Chromosome"/>
</dbReference>
<organism evidence="3 4">
    <name type="scientific">Haliscomenobacter hydrossis (strain ATCC 27775 / DSM 1100 / LMG 10767 / O)</name>
    <dbReference type="NCBI Taxonomy" id="760192"/>
    <lineage>
        <taxon>Bacteria</taxon>
        <taxon>Pseudomonadati</taxon>
        <taxon>Bacteroidota</taxon>
        <taxon>Saprospiria</taxon>
        <taxon>Saprospirales</taxon>
        <taxon>Haliscomenobacteraceae</taxon>
        <taxon>Haliscomenobacter</taxon>
    </lineage>
</organism>
<sequence length="358" mass="42003">MRDFAQITITDPMGAPQPKNFLDRFWVSLLKDSRDLPLMQLTFKITVTLLPLTVLLFFTQGWVWALVFVAHFYLNHLYFKGPFGLMLHCAIHRPLFKKEYEPLNNYLPWCLAPLFGHTPETYRAHHIGMHHAENNMETDDSSTLEFQRDSLRDFGKYVGRFILYGVYNLYLYHRAKKRKFFMTRILAGEIAFYTMVVALCFVNFTATFFAFIFPLFVFRFVAMMGNWSQHSFVDAADPSNHYKNSATCINHFYNHKCWNDGYHISHHIFPHMHWTEHPNHLLQNQNDYAANKALVFEDLDFLRIFILLMQKKYDALADHVVNFNGTFKSKEEIVELLKARTMKIEAPVAPVKPVAVPA</sequence>
<dbReference type="KEGG" id="hhy:Halhy_0908"/>
<evidence type="ECO:0000259" key="2">
    <source>
        <dbReference type="Pfam" id="PF00487"/>
    </source>
</evidence>
<evidence type="ECO:0000256" key="1">
    <source>
        <dbReference type="SAM" id="Phobius"/>
    </source>
</evidence>
<dbReference type="Pfam" id="PF00487">
    <property type="entry name" value="FA_desaturase"/>
    <property type="match status" value="1"/>
</dbReference>
<reference evidence="3 4" key="1">
    <citation type="journal article" date="2011" name="Stand. Genomic Sci.">
        <title>Complete genome sequence of Haliscomenobacter hydrossis type strain (O).</title>
        <authorList>
            <consortium name="US DOE Joint Genome Institute (JGI-PGF)"/>
            <person name="Daligault H."/>
            <person name="Lapidus A."/>
            <person name="Zeytun A."/>
            <person name="Nolan M."/>
            <person name="Lucas S."/>
            <person name="Del Rio T.G."/>
            <person name="Tice H."/>
            <person name="Cheng J.F."/>
            <person name="Tapia R."/>
            <person name="Han C."/>
            <person name="Goodwin L."/>
            <person name="Pitluck S."/>
            <person name="Liolios K."/>
            <person name="Pagani I."/>
            <person name="Ivanova N."/>
            <person name="Huntemann M."/>
            <person name="Mavromatis K."/>
            <person name="Mikhailova N."/>
            <person name="Pati A."/>
            <person name="Chen A."/>
            <person name="Palaniappan K."/>
            <person name="Land M."/>
            <person name="Hauser L."/>
            <person name="Brambilla E.M."/>
            <person name="Rohde M."/>
            <person name="Verbarg S."/>
            <person name="Goker M."/>
            <person name="Bristow J."/>
            <person name="Eisen J.A."/>
            <person name="Markowitz V."/>
            <person name="Hugenholtz P."/>
            <person name="Kyrpides N.C."/>
            <person name="Klenk H.P."/>
            <person name="Woyke T."/>
        </authorList>
    </citation>
    <scope>NUCLEOTIDE SEQUENCE [LARGE SCALE GENOMIC DNA]</scope>
    <source>
        <strain evidence="4">ATCC 27775 / DSM 1100 / LMG 10767 / O</strain>
    </source>
</reference>
<dbReference type="EMBL" id="CP002691">
    <property type="protein sequence ID" value="AEE48809.1"/>
    <property type="molecule type" value="Genomic_DNA"/>
</dbReference>
<feature type="transmembrane region" description="Helical" evidence="1">
    <location>
        <begin position="49"/>
        <end position="74"/>
    </location>
</feature>
<feature type="transmembrane region" description="Helical" evidence="1">
    <location>
        <begin position="192"/>
        <end position="218"/>
    </location>
</feature>
<evidence type="ECO:0000313" key="3">
    <source>
        <dbReference type="EMBL" id="AEE48809.1"/>
    </source>
</evidence>
<dbReference type="STRING" id="760192.Halhy_0908"/>